<feature type="active site" evidence="9">
    <location>
        <position position="571"/>
    </location>
</feature>
<dbReference type="GO" id="GO:0006107">
    <property type="term" value="P:oxaloacetate metabolic process"/>
    <property type="evidence" value="ECO:0007669"/>
    <property type="project" value="UniProtKB-UniRule"/>
</dbReference>
<feature type="active site" evidence="9 10">
    <location>
        <position position="142"/>
    </location>
</feature>
<keyword evidence="6 9" id="KW-0456">Lyase</keyword>
<reference evidence="12" key="1">
    <citation type="submission" date="2020-02" db="EMBL/GenBank/DDBJ databases">
        <authorList>
            <person name="Meier V. D."/>
        </authorList>
    </citation>
    <scope>NUCLEOTIDE SEQUENCE</scope>
    <source>
        <strain evidence="12">AVDCRST_MAG19</strain>
    </source>
</reference>
<comment type="cofactor">
    <cofactor evidence="9">
        <name>Mg(2+)</name>
        <dbReference type="ChEBI" id="CHEBI:18420"/>
    </cofactor>
</comment>
<name>A0A6J4UGA2_9BACT</name>
<dbReference type="PRINTS" id="PR00150">
    <property type="entry name" value="PEPCARBXLASE"/>
</dbReference>
<dbReference type="InterPro" id="IPR018129">
    <property type="entry name" value="PEP_COase_Lys_AS"/>
</dbReference>
<dbReference type="NCBIfam" id="NF000584">
    <property type="entry name" value="PRK00009.1"/>
    <property type="match status" value="1"/>
</dbReference>
<evidence type="ECO:0000256" key="5">
    <source>
        <dbReference type="ARBA" id="ARBA00022842"/>
    </source>
</evidence>
<protein>
    <recommendedName>
        <fullName evidence="4 9">Phosphoenolpyruvate carboxylase</fullName>
        <shortName evidence="9">PEPC</shortName>
        <shortName evidence="9">PEPCase</shortName>
        <ecNumber evidence="3 9">4.1.1.31</ecNumber>
    </recommendedName>
</protein>
<dbReference type="PANTHER" id="PTHR30523:SF6">
    <property type="entry name" value="PHOSPHOENOLPYRUVATE CARBOXYLASE"/>
    <property type="match status" value="1"/>
</dbReference>
<dbReference type="GO" id="GO:0006099">
    <property type="term" value="P:tricarboxylic acid cycle"/>
    <property type="evidence" value="ECO:0007669"/>
    <property type="project" value="InterPro"/>
</dbReference>
<dbReference type="InterPro" id="IPR015813">
    <property type="entry name" value="Pyrv/PenolPyrv_kinase-like_dom"/>
</dbReference>
<evidence type="ECO:0000256" key="3">
    <source>
        <dbReference type="ARBA" id="ARBA00012305"/>
    </source>
</evidence>
<evidence type="ECO:0000313" key="12">
    <source>
        <dbReference type="EMBL" id="CAA9548561.1"/>
    </source>
</evidence>
<dbReference type="GO" id="GO:0000287">
    <property type="term" value="F:magnesium ion binding"/>
    <property type="evidence" value="ECO:0007669"/>
    <property type="project" value="UniProtKB-UniRule"/>
</dbReference>
<evidence type="ECO:0000256" key="1">
    <source>
        <dbReference type="ARBA" id="ARBA00003670"/>
    </source>
</evidence>
<feature type="region of interest" description="Disordered" evidence="11">
    <location>
        <begin position="673"/>
        <end position="693"/>
    </location>
</feature>
<dbReference type="SUPFAM" id="SSF51621">
    <property type="entry name" value="Phosphoenolpyruvate/pyruvate domain"/>
    <property type="match status" value="1"/>
</dbReference>
<dbReference type="InterPro" id="IPR021135">
    <property type="entry name" value="PEP_COase"/>
</dbReference>
<evidence type="ECO:0000256" key="4">
    <source>
        <dbReference type="ARBA" id="ARBA00022419"/>
    </source>
</evidence>
<keyword evidence="12" id="KW-0670">Pyruvate</keyword>
<dbReference type="Pfam" id="PF00311">
    <property type="entry name" value="PEPcase"/>
    <property type="match status" value="1"/>
</dbReference>
<keyword evidence="7 9" id="KW-0120">Carbon dioxide fixation</keyword>
<dbReference type="GO" id="GO:0015977">
    <property type="term" value="P:carbon fixation"/>
    <property type="evidence" value="ECO:0007669"/>
    <property type="project" value="UniProtKB-UniRule"/>
</dbReference>
<dbReference type="Gene3D" id="1.20.1440.90">
    <property type="entry name" value="Phosphoenolpyruvate/pyruvate domain"/>
    <property type="match status" value="1"/>
</dbReference>
<evidence type="ECO:0000256" key="10">
    <source>
        <dbReference type="PROSITE-ProRule" id="PRU10111"/>
    </source>
</evidence>
<evidence type="ECO:0000256" key="8">
    <source>
        <dbReference type="ARBA" id="ARBA00048995"/>
    </source>
</evidence>
<proteinExistence type="inferred from homology"/>
<feature type="compositionally biased region" description="Low complexity" evidence="11">
    <location>
        <begin position="684"/>
        <end position="693"/>
    </location>
</feature>
<dbReference type="AlphaFoldDB" id="A0A6J4UGA2"/>
<dbReference type="HAMAP" id="MF_00595">
    <property type="entry name" value="PEPcase_type1"/>
    <property type="match status" value="1"/>
</dbReference>
<comment type="subunit">
    <text evidence="9">Homotetramer.</text>
</comment>
<accession>A0A6J4UGA2</accession>
<comment type="function">
    <text evidence="1 9">Forms oxaloacetate, a four-carbon dicarboxylic acid source for the tricarboxylic acid cycle.</text>
</comment>
<keyword evidence="5 9" id="KW-0460">Magnesium</keyword>
<dbReference type="EMBL" id="CADCWL010000026">
    <property type="protein sequence ID" value="CAA9548561.1"/>
    <property type="molecule type" value="Genomic_DNA"/>
</dbReference>
<comment type="catalytic activity">
    <reaction evidence="8 9">
        <text>oxaloacetate + phosphate = phosphoenolpyruvate + hydrogencarbonate</text>
        <dbReference type="Rhea" id="RHEA:28370"/>
        <dbReference type="ChEBI" id="CHEBI:16452"/>
        <dbReference type="ChEBI" id="CHEBI:17544"/>
        <dbReference type="ChEBI" id="CHEBI:43474"/>
        <dbReference type="ChEBI" id="CHEBI:58702"/>
        <dbReference type="EC" id="4.1.1.31"/>
    </reaction>
</comment>
<gene>
    <name evidence="9" type="primary">ppc</name>
    <name evidence="12" type="ORF">AVDCRST_MAG19-589</name>
</gene>
<evidence type="ECO:0000256" key="9">
    <source>
        <dbReference type="HAMAP-Rule" id="MF_00595"/>
    </source>
</evidence>
<evidence type="ECO:0000256" key="7">
    <source>
        <dbReference type="ARBA" id="ARBA00023300"/>
    </source>
</evidence>
<sequence length="926" mass="100443">MPSSRTLSDDVFLLGDLLGEVLRDLAGHEAFGLEEAAREHAKAFRAGDAAAGDRLEALVAGTSVEEAQVLTRAFTSYFQLVNLAEDNERVRRIRRREAENPDTPRRGSIREAVGLLADRGVDADGLRSLLARAEVRLVLTAHPTEARRRTVIAKLARVFAVLRDLDERRGLPRDETRARRLIAATVAELWGSDEIRAVTPTVLDEVRANLVYVASTLVEVVPRLYRDLEEAVAEVYPGAEIAVPPFLSFGSWVGGDRDGNPNVTPAVTEETLGVMRDAALAFLDTRLGQLAGRLSFSDRVVGPAPRLAPLLDDGTARFPALAADLLRRNEHEPYRRALTLIRERVRAARLHQTEGYAAPDELLADLRLVEVSLVDQGAALIAAGDLHDLLRQVEVFGFHFARLDIRDHAKRHLAALAGVLAHTGVEPDYAALPEAARIALLAREIANPRPLVPADLAPLDPQAREVLETFRTVRRLLHGEHRGAIRTYVVSGAEQPSDALGVLLLQKETRLAETGGGHAALQIAPLFEQGASLAAAPDTMRTLLAEPVYRAALAGWGNAQEVMIGYSDSNKDVGYLASSWALYAAQKALAALFAEAGVDVTFFHGRGGSIGRGGGPTNVAILAQPAGTVAGRIKLTEQGEVIAARYATVEIAHRELELVAGAVLVSSAPNLTDRADGRAPGQGSAAASPIPQPAPDRLATFEAATAELAARSAAAYRDLVYGDPAFVDFFQTATPIGEIARLQLGSRPARRVSSTRIEDLRAIPWVFSWTQARILLPGWYGLGSGLEGGRDRFGRDLLREMDRDWPFFGALLANAELALARADLAIAERYVALVEPALRDRIWPRVRAEYELTRRLLLDITGQENLLDRDPVLQRSVARRNPYVDPLSFVQVDLLRRLRADPASDDLLRAVLLTVNGIAGGLKNTG</sequence>
<evidence type="ECO:0000256" key="2">
    <source>
        <dbReference type="ARBA" id="ARBA00008346"/>
    </source>
</evidence>
<dbReference type="PROSITE" id="PS00781">
    <property type="entry name" value="PEPCASE_1"/>
    <property type="match status" value="1"/>
</dbReference>
<organism evidence="12">
    <name type="scientific">uncultured Thermomicrobiales bacterium</name>
    <dbReference type="NCBI Taxonomy" id="1645740"/>
    <lineage>
        <taxon>Bacteria</taxon>
        <taxon>Pseudomonadati</taxon>
        <taxon>Thermomicrobiota</taxon>
        <taxon>Thermomicrobia</taxon>
        <taxon>Thermomicrobiales</taxon>
        <taxon>environmental samples</taxon>
    </lineage>
</organism>
<dbReference type="GO" id="GO:0008964">
    <property type="term" value="F:phosphoenolpyruvate carboxylase activity"/>
    <property type="evidence" value="ECO:0007669"/>
    <property type="project" value="UniProtKB-UniRule"/>
</dbReference>
<dbReference type="InterPro" id="IPR022805">
    <property type="entry name" value="PEP_COase_bac/pln-type"/>
</dbReference>
<comment type="similarity">
    <text evidence="2 9">Belongs to the PEPCase type 1 family.</text>
</comment>
<evidence type="ECO:0000256" key="11">
    <source>
        <dbReference type="SAM" id="MobiDB-lite"/>
    </source>
</evidence>
<dbReference type="GO" id="GO:0005829">
    <property type="term" value="C:cytosol"/>
    <property type="evidence" value="ECO:0007669"/>
    <property type="project" value="TreeGrafter"/>
</dbReference>
<evidence type="ECO:0000256" key="6">
    <source>
        <dbReference type="ARBA" id="ARBA00023239"/>
    </source>
</evidence>
<dbReference type="PANTHER" id="PTHR30523">
    <property type="entry name" value="PHOSPHOENOLPYRUVATE CARBOXYLASE"/>
    <property type="match status" value="1"/>
</dbReference>
<dbReference type="EC" id="4.1.1.31" evidence="3 9"/>